<protein>
    <submittedName>
        <fullName evidence="1">Uncharacterized protein</fullName>
    </submittedName>
</protein>
<evidence type="ECO:0000313" key="1">
    <source>
        <dbReference type="EMBL" id="WFP89815.1"/>
    </source>
</evidence>
<reference evidence="1 2" key="1">
    <citation type="submission" date="2023-03" db="EMBL/GenBank/DDBJ databases">
        <title>Comparative genome and transcriptome analysis combination mining strategies for increasing vitamin B12 production of Ensifer adhaerens strain.</title>
        <authorList>
            <person name="Yongheng L."/>
        </authorList>
    </citation>
    <scope>NUCLEOTIDE SEQUENCE [LARGE SCALE GENOMIC DNA]</scope>
    <source>
        <strain evidence="1 2">Casida A-T305</strain>
    </source>
</reference>
<evidence type="ECO:0000313" key="2">
    <source>
        <dbReference type="Proteomes" id="UP001214094"/>
    </source>
</evidence>
<dbReference type="GeneID" id="29518711"/>
<dbReference type="RefSeq" id="WP_034806389.1">
    <property type="nucleotide sequence ID" value="NZ_CP015880.1"/>
</dbReference>
<keyword evidence="2" id="KW-1185">Reference proteome</keyword>
<dbReference type="Proteomes" id="UP001214094">
    <property type="component" value="Chromosome"/>
</dbReference>
<accession>A0ABY8HE43</accession>
<proteinExistence type="predicted"/>
<organism evidence="1 2">
    <name type="scientific">Ensifer adhaerens</name>
    <name type="common">Sinorhizobium morelense</name>
    <dbReference type="NCBI Taxonomy" id="106592"/>
    <lineage>
        <taxon>Bacteria</taxon>
        <taxon>Pseudomonadati</taxon>
        <taxon>Pseudomonadota</taxon>
        <taxon>Alphaproteobacteria</taxon>
        <taxon>Hyphomicrobiales</taxon>
        <taxon>Rhizobiaceae</taxon>
        <taxon>Sinorhizobium/Ensifer group</taxon>
        <taxon>Ensifer</taxon>
    </lineage>
</organism>
<name>A0ABY8HE43_ENSAD</name>
<gene>
    <name evidence="1" type="ORF">P4B07_14775</name>
</gene>
<dbReference type="EMBL" id="CP121308">
    <property type="protein sequence ID" value="WFP89815.1"/>
    <property type="molecule type" value="Genomic_DNA"/>
</dbReference>
<sequence length="103" mass="11405">MSSGDLWQMCRSGSAFLVAVLDDEGQPIATIILQFQNWSGKSVLRCLSIAGEEMSFWLPQAMEFASKMARENGASCLVADGREGWARVFPGAKRLRVTYEIEV</sequence>